<keyword evidence="2" id="KW-1185">Reference proteome</keyword>
<dbReference type="Proteomes" id="UP000016801">
    <property type="component" value="Unassembled WGS sequence"/>
</dbReference>
<evidence type="ECO:0000313" key="1">
    <source>
        <dbReference type="EMBL" id="CCE34388.1"/>
    </source>
</evidence>
<dbReference type="OrthoDB" id="4956511at2759"/>
<reference evidence="1 2" key="1">
    <citation type="journal article" date="2013" name="PLoS Genet.">
        <title>Plant-symbiotic fungi as chemical engineers: Multi-genome analysis of the Clavicipitaceae reveals dynamics of alkaloid loci.</title>
        <authorList>
            <person name="Schardl C.L."/>
            <person name="Young C.A."/>
            <person name="Hesse U."/>
            <person name="Amyotte S.G."/>
            <person name="Andreeva K."/>
            <person name="Calie P.J."/>
            <person name="Fleetwood D.J."/>
            <person name="Haws D.C."/>
            <person name="Moore N."/>
            <person name="Oeser B."/>
            <person name="Panaccione D.G."/>
            <person name="Schweri K.K."/>
            <person name="Voisey C.R."/>
            <person name="Farman M.L."/>
            <person name="Jaromczyk J.W."/>
            <person name="Roe B.A."/>
            <person name="O'Sullivan D.M."/>
            <person name="Scott B."/>
            <person name="Tudzynski P."/>
            <person name="An Z."/>
            <person name="Arnaoudova E.G."/>
            <person name="Bullock C.T."/>
            <person name="Charlton N.D."/>
            <person name="Chen L."/>
            <person name="Cox M."/>
            <person name="Dinkins R.D."/>
            <person name="Florea S."/>
            <person name="Glenn A.E."/>
            <person name="Gordon A."/>
            <person name="Gueldener U."/>
            <person name="Harris D.R."/>
            <person name="Hollin W."/>
            <person name="Jaromczyk J."/>
            <person name="Johnson R.D."/>
            <person name="Khan A.K."/>
            <person name="Leistner E."/>
            <person name="Leuchtmann A."/>
            <person name="Li C."/>
            <person name="Liu J."/>
            <person name="Liu J."/>
            <person name="Liu M."/>
            <person name="Mace W."/>
            <person name="Machado C."/>
            <person name="Nagabhyru P."/>
            <person name="Pan J."/>
            <person name="Schmid J."/>
            <person name="Sugawara K."/>
            <person name="Steiner U."/>
            <person name="Takach J.E."/>
            <person name="Tanaka E."/>
            <person name="Webb J.S."/>
            <person name="Wilson E.V."/>
            <person name="Wiseman J.L."/>
            <person name="Yoshida R."/>
            <person name="Zeng Z."/>
        </authorList>
    </citation>
    <scope>NUCLEOTIDE SEQUENCE [LARGE SCALE GENOMIC DNA]</scope>
    <source>
        <strain evidence="1 2">20.1</strain>
    </source>
</reference>
<gene>
    <name evidence="1" type="ORF">CPUR_08320</name>
</gene>
<dbReference type="VEuPathDB" id="FungiDB:CPUR_08320"/>
<dbReference type="AlphaFoldDB" id="M1WGA7"/>
<dbReference type="HOGENOM" id="CLU_2263474_0_0_1"/>
<organism evidence="1 2">
    <name type="scientific">Claviceps purpurea (strain 20.1)</name>
    <name type="common">Ergot fungus</name>
    <name type="synonym">Sphacelia segetum</name>
    <dbReference type="NCBI Taxonomy" id="1111077"/>
    <lineage>
        <taxon>Eukaryota</taxon>
        <taxon>Fungi</taxon>
        <taxon>Dikarya</taxon>
        <taxon>Ascomycota</taxon>
        <taxon>Pezizomycotina</taxon>
        <taxon>Sordariomycetes</taxon>
        <taxon>Hypocreomycetidae</taxon>
        <taxon>Hypocreales</taxon>
        <taxon>Clavicipitaceae</taxon>
        <taxon>Claviceps</taxon>
    </lineage>
</organism>
<protein>
    <submittedName>
        <fullName evidence="1">Uncharacterized protein</fullName>
    </submittedName>
</protein>
<accession>M1WGA7</accession>
<proteinExistence type="predicted"/>
<evidence type="ECO:0000313" key="2">
    <source>
        <dbReference type="Proteomes" id="UP000016801"/>
    </source>
</evidence>
<dbReference type="EMBL" id="CAGA01000087">
    <property type="protein sequence ID" value="CCE34388.1"/>
    <property type="molecule type" value="Genomic_DNA"/>
</dbReference>
<comment type="caution">
    <text evidence="1">The sequence shown here is derived from an EMBL/GenBank/DDBJ whole genome shotgun (WGS) entry which is preliminary data.</text>
</comment>
<sequence>MNSRLQDMNSRIAELSSDVNSGFEEMAQKNDKTSIKMEALNKNTMSRFDNRLPGVARYIGVLKARPFFCATPGAPPDALEPLFNVNTGKQIQNVSIPERILLA</sequence>
<name>M1WGA7_CLAP2</name>